<evidence type="ECO:0000313" key="3">
    <source>
        <dbReference type="Proteomes" id="UP000252795"/>
    </source>
</evidence>
<comment type="caution">
    <text evidence="2">The sequence shown here is derived from an EMBL/GenBank/DDBJ whole genome shotgun (WGS) entry which is preliminary data.</text>
</comment>
<accession>A0A368UYP5</accession>
<reference evidence="2 3" key="1">
    <citation type="submission" date="2018-07" db="EMBL/GenBank/DDBJ databases">
        <title>Freshwater and sediment microbial communities from various areas in North America, analyzing microbe dynamics in response to fracking.</title>
        <authorList>
            <person name="Lamendella R."/>
        </authorList>
    </citation>
    <scope>NUCLEOTIDE SEQUENCE [LARGE SCALE GENOMIC DNA]</scope>
    <source>
        <strain evidence="2 3">114E</strain>
        <strain evidence="1 4">114E_o</strain>
    </source>
</reference>
<evidence type="ECO:0008006" key="5">
    <source>
        <dbReference type="Google" id="ProtNLM"/>
    </source>
</evidence>
<dbReference type="Proteomes" id="UP000253065">
    <property type="component" value="Unassembled WGS sequence"/>
</dbReference>
<dbReference type="EMBL" id="QNSA01000006">
    <property type="protein sequence ID" value="RBP73228.1"/>
    <property type="molecule type" value="Genomic_DNA"/>
</dbReference>
<gene>
    <name evidence="2" type="ORF">DET51_10682</name>
    <name evidence="1" type="ORF">DET64_10682</name>
</gene>
<evidence type="ECO:0000313" key="4">
    <source>
        <dbReference type="Proteomes" id="UP000253065"/>
    </source>
</evidence>
<evidence type="ECO:0000313" key="1">
    <source>
        <dbReference type="EMBL" id="RBP73228.1"/>
    </source>
</evidence>
<protein>
    <recommendedName>
        <fullName evidence="5">Lipoprotein</fullName>
    </recommendedName>
</protein>
<proteinExistence type="predicted"/>
<dbReference type="EMBL" id="QPJB01000006">
    <property type="protein sequence ID" value="RCW34047.1"/>
    <property type="molecule type" value="Genomic_DNA"/>
</dbReference>
<dbReference type="PROSITE" id="PS51257">
    <property type="entry name" value="PROKAR_LIPOPROTEIN"/>
    <property type="match status" value="1"/>
</dbReference>
<dbReference type="RefSeq" id="WP_113879931.1">
    <property type="nucleotide sequence ID" value="NZ_QNSA01000006.1"/>
</dbReference>
<dbReference type="Proteomes" id="UP000252795">
    <property type="component" value="Unassembled WGS sequence"/>
</dbReference>
<evidence type="ECO:0000313" key="2">
    <source>
        <dbReference type="EMBL" id="RCW34047.1"/>
    </source>
</evidence>
<dbReference type="AlphaFoldDB" id="A0A368UYP5"/>
<name>A0A368UYP5_MARNT</name>
<organism evidence="2 3">
    <name type="scientific">Marinobacter nauticus</name>
    <name type="common">Marinobacter hydrocarbonoclasticus</name>
    <name type="synonym">Marinobacter aquaeolei</name>
    <dbReference type="NCBI Taxonomy" id="2743"/>
    <lineage>
        <taxon>Bacteria</taxon>
        <taxon>Pseudomonadati</taxon>
        <taxon>Pseudomonadota</taxon>
        <taxon>Gammaproteobacteria</taxon>
        <taxon>Pseudomonadales</taxon>
        <taxon>Marinobacteraceae</taxon>
        <taxon>Marinobacter</taxon>
    </lineage>
</organism>
<sequence>MKRLISVTVPLLSLAIAGCGDESDDLPVDGREFDGVTYSERAPYQGRVIDGYLNNARVWLDLDDNGQYTAGPVEIELDSGNTHILEDGEPTVMSGPGGRFSMDVSALDVPPSIGANLDPRDYPLYALAIPGQTLEERSYGDEAVSRAFLMSASPGVTNITPLTTLARFRSLAGQWNAENPIPDNRFADLDGINLWKDYILANDDRAHAYARALARFMASQIPDGYNDYLAGNGSDGSEASLLPRDGVYLLGYSVVQNVDEVIAIVDAAASGGNYGNVDTDTLVLPDVDVEVSNPRLLVSQRISARPTRSDVLPTNTSDLGASAELSFEYSEGGRLLAVSSRGCMGISLPEMARLFQADGYMTNLKTQWLPSSSLSPQSAVWYDEEGVHERLEFAWENGTASLDTVTTCHEQTLGVTPGGTELDGISDISWVWDEQTGTLLESVPGRADDRVLTLEEANSPADILDGEQSPRDLVSGYRLTAGGGLEAAVGFAGGGASCAPQGVAPNDTERNGQYATRLFPFSFTSDVAASDLFGAGAYEYDIDERNGVSFARLLRFPFLDRATANRPEVDSANGAFQWQLFYDALNSEELDMQRPNLLKTAYLVDFVATSDCGDGPLDRPGRAYSTVEYEYQSLSDYLLDRLSE</sequence>
<keyword evidence="4" id="KW-1185">Reference proteome</keyword>